<evidence type="ECO:0000256" key="2">
    <source>
        <dbReference type="ARBA" id="ARBA00012224"/>
    </source>
</evidence>
<dbReference type="Proteomes" id="UP000515823">
    <property type="component" value="Chromosome"/>
</dbReference>
<dbReference type="InterPro" id="IPR015422">
    <property type="entry name" value="PyrdxlP-dep_Trfase_small"/>
</dbReference>
<dbReference type="SUPFAM" id="SSF53383">
    <property type="entry name" value="PLP-dependent transferases"/>
    <property type="match status" value="1"/>
</dbReference>
<proteinExistence type="inferred from homology"/>
<comment type="cofactor">
    <cofactor evidence="1">
        <name>pyridoxal 5'-phosphate</name>
        <dbReference type="ChEBI" id="CHEBI:597326"/>
    </cofactor>
</comment>
<dbReference type="NCBIfam" id="TIGR04350">
    <property type="entry name" value="C_S_lyase_PatB"/>
    <property type="match status" value="1"/>
</dbReference>
<dbReference type="EC" id="4.4.1.13" evidence="2"/>
<gene>
    <name evidence="7" type="ORF">H9Q78_12885</name>
</gene>
<sequence>MTAFDIPVNRRNTNALKWDVAENELPMWVADMDFETAPAIREAVAARAAHGVFGYTVVPDTWYRAYMGWWQSRHGFSVEKDWLIFCTGVVPAISSMVRKLTTPAEKVLIQTPVYNIFHSSIVNNGRQVLESPLKYDGTEYRIDFADLEEKISDPQTTLMILCNPHNPVGKIWDWDTLARIGELAARYHVTVVSDEIHCDLTAPGKEYIPFASVSDACRENSVTCIAPTKAFNLAGLQTAAVVVPNRHLRHKVWRAFNTDEVAEPNAFAVDAAVAAFTRGADWLDELRTYLHENKLLAAAYAEKEIGRVRAVPSEATYLLWLDCTKMLGSVSEAARFIREKTGLYLSQGSQYGKGGEYFLRMNIACPRSVLLDGLDRLKDGVLAYEEWAVAQC</sequence>
<dbReference type="InterPro" id="IPR004839">
    <property type="entry name" value="Aminotransferase_I/II_large"/>
</dbReference>
<dbReference type="GO" id="GO:0047804">
    <property type="term" value="F:cysteine-S-conjugate beta-lyase activity"/>
    <property type="evidence" value="ECO:0007669"/>
    <property type="project" value="UniProtKB-EC"/>
</dbReference>
<dbReference type="Gene3D" id="3.40.640.10">
    <property type="entry name" value="Type I PLP-dependent aspartate aminotransferase-like (Major domain)"/>
    <property type="match status" value="1"/>
</dbReference>
<keyword evidence="7" id="KW-0808">Transferase</keyword>
<dbReference type="AlphaFoldDB" id="A0A7G9G3D2"/>
<evidence type="ECO:0000256" key="4">
    <source>
        <dbReference type="ARBA" id="ARBA00023239"/>
    </source>
</evidence>
<dbReference type="RefSeq" id="WP_249302213.1">
    <property type="nucleotide sequence ID" value="NZ_CP060634.1"/>
</dbReference>
<dbReference type="InterPro" id="IPR027619">
    <property type="entry name" value="C-S_lyase_PatB-like"/>
</dbReference>
<evidence type="ECO:0000256" key="5">
    <source>
        <dbReference type="ARBA" id="ARBA00037974"/>
    </source>
</evidence>
<evidence type="ECO:0000259" key="6">
    <source>
        <dbReference type="Pfam" id="PF00155"/>
    </source>
</evidence>
<dbReference type="Pfam" id="PF00155">
    <property type="entry name" value="Aminotran_1_2"/>
    <property type="match status" value="1"/>
</dbReference>
<dbReference type="Gene3D" id="3.90.1150.10">
    <property type="entry name" value="Aspartate Aminotransferase, domain 1"/>
    <property type="match status" value="1"/>
</dbReference>
<evidence type="ECO:0000313" key="7">
    <source>
        <dbReference type="EMBL" id="QNM05314.1"/>
    </source>
</evidence>
<dbReference type="GO" id="GO:0030170">
    <property type="term" value="F:pyridoxal phosphate binding"/>
    <property type="evidence" value="ECO:0007669"/>
    <property type="project" value="InterPro"/>
</dbReference>
<reference evidence="7 8" key="1">
    <citation type="submission" date="2020-08" db="EMBL/GenBank/DDBJ databases">
        <authorList>
            <person name="Liu C."/>
            <person name="Sun Q."/>
        </authorList>
    </citation>
    <scope>NUCLEOTIDE SEQUENCE [LARGE SCALE GENOMIC DNA]</scope>
    <source>
        <strain evidence="7 8">NSJ-38</strain>
    </source>
</reference>
<keyword evidence="8" id="KW-1185">Reference proteome</keyword>
<keyword evidence="3" id="KW-0663">Pyridoxal phosphate</keyword>
<protein>
    <recommendedName>
        <fullName evidence="2">cysteine-S-conjugate beta-lyase</fullName>
        <ecNumber evidence="2">4.4.1.13</ecNumber>
    </recommendedName>
</protein>
<dbReference type="KEGG" id="qdo:H9Q78_12885"/>
<evidence type="ECO:0000313" key="8">
    <source>
        <dbReference type="Proteomes" id="UP000515823"/>
    </source>
</evidence>
<comment type="similarity">
    <text evidence="5">Belongs to the class-II pyridoxal-phosphate-dependent aminotransferase family. MalY/PatB cystathionine beta-lyase subfamily.</text>
</comment>
<dbReference type="InterPro" id="IPR015424">
    <property type="entry name" value="PyrdxlP-dep_Trfase"/>
</dbReference>
<dbReference type="GO" id="GO:0008483">
    <property type="term" value="F:transaminase activity"/>
    <property type="evidence" value="ECO:0007669"/>
    <property type="project" value="UniProtKB-KW"/>
</dbReference>
<dbReference type="InterPro" id="IPR015421">
    <property type="entry name" value="PyrdxlP-dep_Trfase_major"/>
</dbReference>
<dbReference type="EMBL" id="CP060634">
    <property type="protein sequence ID" value="QNM05314.1"/>
    <property type="molecule type" value="Genomic_DNA"/>
</dbReference>
<keyword evidence="7" id="KW-0032">Aminotransferase</keyword>
<evidence type="ECO:0000256" key="3">
    <source>
        <dbReference type="ARBA" id="ARBA00022898"/>
    </source>
</evidence>
<dbReference type="CDD" id="cd00609">
    <property type="entry name" value="AAT_like"/>
    <property type="match status" value="1"/>
</dbReference>
<keyword evidence="4" id="KW-0456">Lyase</keyword>
<dbReference type="InterPro" id="IPR051798">
    <property type="entry name" value="Class-II_PLP-Dep_Aminotrans"/>
</dbReference>
<dbReference type="PANTHER" id="PTHR43525">
    <property type="entry name" value="PROTEIN MALY"/>
    <property type="match status" value="1"/>
</dbReference>
<organism evidence="7 8">
    <name type="scientific">Qiania dongpingensis</name>
    <dbReference type="NCBI Taxonomy" id="2763669"/>
    <lineage>
        <taxon>Bacteria</taxon>
        <taxon>Bacillati</taxon>
        <taxon>Bacillota</taxon>
        <taxon>Clostridia</taxon>
        <taxon>Lachnospirales</taxon>
        <taxon>Lachnospiraceae</taxon>
        <taxon>Qiania</taxon>
    </lineage>
</organism>
<name>A0A7G9G3D2_9FIRM</name>
<accession>A0A7G9G3D2</accession>
<dbReference type="PANTHER" id="PTHR43525:SF1">
    <property type="entry name" value="PROTEIN MALY"/>
    <property type="match status" value="1"/>
</dbReference>
<feature type="domain" description="Aminotransferase class I/classII large" evidence="6">
    <location>
        <begin position="31"/>
        <end position="369"/>
    </location>
</feature>
<evidence type="ECO:0000256" key="1">
    <source>
        <dbReference type="ARBA" id="ARBA00001933"/>
    </source>
</evidence>